<dbReference type="CDD" id="cd19943">
    <property type="entry name" value="NirB_Fer2_BFD-like_1"/>
    <property type="match status" value="1"/>
</dbReference>
<evidence type="ECO:0000256" key="11">
    <source>
        <dbReference type="ARBA" id="ARBA00022827"/>
    </source>
</evidence>
<dbReference type="Pfam" id="PF03460">
    <property type="entry name" value="NIR_SIR_ferr"/>
    <property type="match status" value="1"/>
</dbReference>
<comment type="cofactor">
    <cofactor evidence="1">
        <name>siroheme</name>
        <dbReference type="ChEBI" id="CHEBI:60052"/>
    </cofactor>
</comment>
<feature type="domain" description="Rieske" evidence="21">
    <location>
        <begin position="947"/>
        <end position="1055"/>
    </location>
</feature>
<dbReference type="Gene3D" id="3.50.50.60">
    <property type="entry name" value="FAD/NAD(P)-binding domain"/>
    <property type="match status" value="2"/>
</dbReference>
<evidence type="ECO:0000256" key="4">
    <source>
        <dbReference type="ARBA" id="ARBA00005096"/>
    </source>
</evidence>
<comment type="cofactor">
    <cofactor evidence="16">
        <name>[2Fe-2S] cluster</name>
        <dbReference type="ChEBI" id="CHEBI:190135"/>
    </cofactor>
</comment>
<dbReference type="AlphaFoldDB" id="A0AAD7EL49"/>
<evidence type="ECO:0000256" key="17">
    <source>
        <dbReference type="ARBA" id="ARBA00050114"/>
    </source>
</evidence>
<keyword evidence="7" id="KW-0349">Heme</keyword>
<dbReference type="PROSITE" id="PS00365">
    <property type="entry name" value="NIR_SIR"/>
    <property type="match status" value="1"/>
</dbReference>
<evidence type="ECO:0000256" key="8">
    <source>
        <dbReference type="ARBA" id="ARBA00022630"/>
    </source>
</evidence>
<gene>
    <name evidence="22" type="ORF">DFH08DRAFT_878520</name>
</gene>
<evidence type="ECO:0000256" key="16">
    <source>
        <dbReference type="ARBA" id="ARBA00034078"/>
    </source>
</evidence>
<accession>A0AAD7EL49</accession>
<evidence type="ECO:0000256" key="13">
    <source>
        <dbReference type="ARBA" id="ARBA00023004"/>
    </source>
</evidence>
<dbReference type="InterPro" id="IPR036922">
    <property type="entry name" value="Rieske_2Fe-2S_sf"/>
</dbReference>
<dbReference type="Gene3D" id="3.90.480.20">
    <property type="match status" value="1"/>
</dbReference>
<dbReference type="CDD" id="cd03529">
    <property type="entry name" value="Rieske_NirD"/>
    <property type="match status" value="1"/>
</dbReference>
<comment type="catalytic activity">
    <reaction evidence="17">
        <text>NH4(+) + 3 NAD(+) + 2 H2O = nitrite + 3 NADH + 5 H(+)</text>
        <dbReference type="Rhea" id="RHEA:24628"/>
        <dbReference type="ChEBI" id="CHEBI:15377"/>
        <dbReference type="ChEBI" id="CHEBI:15378"/>
        <dbReference type="ChEBI" id="CHEBI:16301"/>
        <dbReference type="ChEBI" id="CHEBI:28938"/>
        <dbReference type="ChEBI" id="CHEBI:57540"/>
        <dbReference type="ChEBI" id="CHEBI:57945"/>
        <dbReference type="EC" id="1.7.1.4"/>
    </reaction>
</comment>
<dbReference type="InterPro" id="IPR006066">
    <property type="entry name" value="NO2/SO3_Rdtase_FeS/sirohaem_BS"/>
</dbReference>
<dbReference type="GO" id="GO:0020037">
    <property type="term" value="F:heme binding"/>
    <property type="evidence" value="ECO:0007669"/>
    <property type="project" value="InterPro"/>
</dbReference>
<dbReference type="InterPro" id="IPR036136">
    <property type="entry name" value="Nit/Sulf_reduc_fer-like_dom_sf"/>
</dbReference>
<keyword evidence="23" id="KW-1185">Reference proteome</keyword>
<dbReference type="Pfam" id="PF01077">
    <property type="entry name" value="NIR_SIR"/>
    <property type="match status" value="1"/>
</dbReference>
<reference evidence="22" key="1">
    <citation type="submission" date="2023-03" db="EMBL/GenBank/DDBJ databases">
        <title>Massive genome expansion in bonnet fungi (Mycena s.s.) driven by repeated elements and novel gene families across ecological guilds.</title>
        <authorList>
            <consortium name="Lawrence Berkeley National Laboratory"/>
            <person name="Harder C.B."/>
            <person name="Miyauchi S."/>
            <person name="Viragh M."/>
            <person name="Kuo A."/>
            <person name="Thoen E."/>
            <person name="Andreopoulos B."/>
            <person name="Lu D."/>
            <person name="Skrede I."/>
            <person name="Drula E."/>
            <person name="Henrissat B."/>
            <person name="Morin E."/>
            <person name="Kohler A."/>
            <person name="Barry K."/>
            <person name="LaButti K."/>
            <person name="Morin E."/>
            <person name="Salamov A."/>
            <person name="Lipzen A."/>
            <person name="Mereny Z."/>
            <person name="Hegedus B."/>
            <person name="Baldrian P."/>
            <person name="Stursova M."/>
            <person name="Weitz H."/>
            <person name="Taylor A."/>
            <person name="Grigoriev I.V."/>
            <person name="Nagy L.G."/>
            <person name="Martin F."/>
            <person name="Kauserud H."/>
        </authorList>
    </citation>
    <scope>NUCLEOTIDE SEQUENCE</scope>
    <source>
        <strain evidence="22">CBHHK002</strain>
    </source>
</reference>
<dbReference type="Pfam" id="PF07992">
    <property type="entry name" value="Pyr_redox_2"/>
    <property type="match status" value="1"/>
</dbReference>
<dbReference type="NCBIfam" id="TIGR02378">
    <property type="entry name" value="nirD_assim_sml"/>
    <property type="match status" value="1"/>
</dbReference>
<evidence type="ECO:0000256" key="20">
    <source>
        <dbReference type="ARBA" id="ARBA00070300"/>
    </source>
</evidence>
<evidence type="ECO:0000313" key="23">
    <source>
        <dbReference type="Proteomes" id="UP001218218"/>
    </source>
</evidence>
<organism evidence="22 23">
    <name type="scientific">Mycena albidolilacea</name>
    <dbReference type="NCBI Taxonomy" id="1033008"/>
    <lineage>
        <taxon>Eukaryota</taxon>
        <taxon>Fungi</taxon>
        <taxon>Dikarya</taxon>
        <taxon>Basidiomycota</taxon>
        <taxon>Agaricomycotina</taxon>
        <taxon>Agaricomycetes</taxon>
        <taxon>Agaricomycetidae</taxon>
        <taxon>Agaricales</taxon>
        <taxon>Marasmiineae</taxon>
        <taxon>Mycenaceae</taxon>
        <taxon>Mycena</taxon>
    </lineage>
</organism>
<dbReference type="Proteomes" id="UP001218218">
    <property type="component" value="Unassembled WGS sequence"/>
</dbReference>
<dbReference type="InterPro" id="IPR023753">
    <property type="entry name" value="FAD/NAD-binding_dom"/>
</dbReference>
<dbReference type="GO" id="GO:0046872">
    <property type="term" value="F:metal ion binding"/>
    <property type="evidence" value="ECO:0007669"/>
    <property type="project" value="UniProtKB-KW"/>
</dbReference>
<dbReference type="PRINTS" id="PR00368">
    <property type="entry name" value="FADPNR"/>
</dbReference>
<dbReference type="PROSITE" id="PS51296">
    <property type="entry name" value="RIESKE"/>
    <property type="match status" value="1"/>
</dbReference>
<dbReference type="InterPro" id="IPR006067">
    <property type="entry name" value="NO2/SO3_Rdtase_4Fe4S_dom"/>
</dbReference>
<evidence type="ECO:0000256" key="12">
    <source>
        <dbReference type="ARBA" id="ARBA00023002"/>
    </source>
</evidence>
<evidence type="ECO:0000256" key="15">
    <source>
        <dbReference type="ARBA" id="ARBA00023063"/>
    </source>
</evidence>
<evidence type="ECO:0000256" key="10">
    <source>
        <dbReference type="ARBA" id="ARBA00022723"/>
    </source>
</evidence>
<name>A0AAD7EL49_9AGAR</name>
<dbReference type="InterPro" id="IPR036188">
    <property type="entry name" value="FAD/NAD-bd_sf"/>
</dbReference>
<dbReference type="Gene3D" id="2.102.10.10">
    <property type="entry name" value="Rieske [2Fe-2S] iron-sulphur domain"/>
    <property type="match status" value="1"/>
</dbReference>
<evidence type="ECO:0000259" key="21">
    <source>
        <dbReference type="PROSITE" id="PS51296"/>
    </source>
</evidence>
<dbReference type="GO" id="GO:0042128">
    <property type="term" value="P:nitrate assimilation"/>
    <property type="evidence" value="ECO:0007669"/>
    <property type="project" value="UniProtKB-KW"/>
</dbReference>
<evidence type="ECO:0000256" key="1">
    <source>
        <dbReference type="ARBA" id="ARBA00001929"/>
    </source>
</evidence>
<dbReference type="EC" id="1.7.1.4" evidence="19"/>
<sequence length="1113" mass="122841">MADASTDSSTTLKNNHASHKDDNYMYTGDREVIFVAGLGMVGIAFIEKLLTLDVQKKYFLVTCGEEQLFAYNRVGLTEYFEHRNVENLYLNPPSWYAEQQPESFRYFLGETVTSVSPEEHLIRTSEGHAFKYNKCILATGSSAGLPPYVTPEKAARTHGVFVYRNISDLDAIISYAETGVVKKAVVVGGGLLGLEAAKAVYDMPSIPEVAIIHRRGHLLSRQVDSDAGEMVLRQIQAMGVEVLTNCSPVEVLTRPAEDDPEQEVFVGFKLADGGTIEACLVIYAIGIKPRDEIARASGIECDPRGGIVVGDDLQTMAKDVYAIGECASWKSNTYGLIGPGIEMADILSFNLTQTDSHAPRVMNAPDLSTKLKLMGIDVASFGDFFADAKSIDAQIEVVSRVEKPDKAQPAVHIAIGDSPHTGMRMPKSRKDEPIKCLVYNDPFSSTYKKYIFTADGKYLLGGQMIGDVADYVKLVSIVKKKKALETPPSELIIGAKKEGADGGDDLDDDAQVCSCHNVEKGRIVKCVKDEGCTTIADLKAKTKAGTGCGGCMPLVTSIFNAEMRKAGHKINNNLCPHFAISRADLFAVVRVKKLRDFTEIMRDSGVDKDSLGCEICKPAIGSILSSLYNEHIMAPAHHQNQDTNDRFLGNIQRDGTFSVIPRIAAGEITPDGLIAIGEVSKRYGLYTKITGAQRIDMFGARRDDLPNIWEELNNAGFESGHAYGKSLRTVKSCVGTTWCRYGIGDSVGLAVQLENRYRGVRSPHKFKGGVSGCVRECAEAQGKDFGVIATDKGWNIFVGGNGGANPRHAELFAKDVPPTQVVRIIDRFLAYYIMTAERLQRTARWIENMEGGIEKLRRVILQDELGICDQLDALMDNLVNTYQDEWAQAVQDPIKRKQFRQFVNTDERRTNVEMVTERGQRRPADWAKAYPAVKLTQERFVTPKSDWQWLTMASKADMMPTDMGTTSVAVKYGETQLAVFHVPKRGYFSTQQMCPHRRAFVLDHGIIGESPKGEPYVSCPLHKRNYTLTEGVCLNDAEYQILTFEARENPDNEEEIQLLLPPKDDIDAILGTEKWLVKQAQSEALGLNAATQIEIVGAQGHVRSECENPALAW</sequence>
<dbReference type="SUPFAM" id="SSF56014">
    <property type="entry name" value="Nitrite and sulphite reductase 4Fe-4S domain-like"/>
    <property type="match status" value="1"/>
</dbReference>
<dbReference type="SUPFAM" id="SSF50022">
    <property type="entry name" value="ISP domain"/>
    <property type="match status" value="1"/>
</dbReference>
<dbReference type="CDD" id="cd19944">
    <property type="entry name" value="NirB_Fer2_BFD-like_2"/>
    <property type="match status" value="1"/>
</dbReference>
<keyword evidence="6" id="KW-0004">4Fe-4S</keyword>
<keyword evidence="11" id="KW-0274">FAD</keyword>
<dbReference type="GO" id="GO:0015980">
    <property type="term" value="P:energy derivation by oxidation of organic compounds"/>
    <property type="evidence" value="ECO:0007669"/>
    <property type="project" value="UniProtKB-ARBA"/>
</dbReference>
<dbReference type="Gene3D" id="1.10.10.1100">
    <property type="entry name" value="BFD-like [2Fe-2S]-binding domain"/>
    <property type="match status" value="1"/>
</dbReference>
<keyword evidence="9" id="KW-0001">2Fe-2S</keyword>
<dbReference type="GO" id="GO:0008942">
    <property type="term" value="F:nitrite reductase [NAD(P)H] activity"/>
    <property type="evidence" value="ECO:0007669"/>
    <property type="project" value="UniProtKB-EC"/>
</dbReference>
<evidence type="ECO:0000256" key="5">
    <source>
        <dbReference type="ARBA" id="ARBA00010429"/>
    </source>
</evidence>
<keyword evidence="14" id="KW-0411">Iron-sulfur</keyword>
<dbReference type="InterPro" id="IPR017941">
    <property type="entry name" value="Rieske_2Fe-2S"/>
</dbReference>
<evidence type="ECO:0000256" key="9">
    <source>
        <dbReference type="ARBA" id="ARBA00022714"/>
    </source>
</evidence>
<keyword evidence="10" id="KW-0479">Metal-binding</keyword>
<comment type="catalytic activity">
    <reaction evidence="18">
        <text>NH4(+) + 3 NADP(+) + 2 H2O = nitrite + 3 NADPH + 5 H(+)</text>
        <dbReference type="Rhea" id="RHEA:24632"/>
        <dbReference type="ChEBI" id="CHEBI:15377"/>
        <dbReference type="ChEBI" id="CHEBI:15378"/>
        <dbReference type="ChEBI" id="CHEBI:16301"/>
        <dbReference type="ChEBI" id="CHEBI:28938"/>
        <dbReference type="ChEBI" id="CHEBI:57783"/>
        <dbReference type="ChEBI" id="CHEBI:58349"/>
        <dbReference type="EC" id="1.7.1.4"/>
    </reaction>
</comment>
<dbReference type="PRINTS" id="PR00397">
    <property type="entry name" value="SIROHAEM"/>
</dbReference>
<dbReference type="EMBL" id="JARIHO010000031">
    <property type="protein sequence ID" value="KAJ7336350.1"/>
    <property type="molecule type" value="Genomic_DNA"/>
</dbReference>
<keyword evidence="15" id="KW-0534">Nitrate assimilation</keyword>
<proteinExistence type="inferred from homology"/>
<dbReference type="InterPro" id="IPR045854">
    <property type="entry name" value="NO2/SO3_Rdtase_4Fe4S_sf"/>
</dbReference>
<dbReference type="InterPro" id="IPR052034">
    <property type="entry name" value="NasD-like"/>
</dbReference>
<keyword evidence="12" id="KW-0560">Oxidoreductase</keyword>
<dbReference type="InterPro" id="IPR012748">
    <property type="entry name" value="Rieske-like_NirD"/>
</dbReference>
<comment type="pathway">
    <text evidence="4">Nitrogen metabolism; nitrate reduction (assimilation).</text>
</comment>
<keyword evidence="8" id="KW-0285">Flavoprotein</keyword>
<dbReference type="Gene3D" id="3.30.413.10">
    <property type="entry name" value="Sulfite Reductase Hemoprotein, domain 1"/>
    <property type="match status" value="1"/>
</dbReference>
<dbReference type="GO" id="GO:0051539">
    <property type="term" value="F:4 iron, 4 sulfur cluster binding"/>
    <property type="evidence" value="ECO:0007669"/>
    <property type="project" value="UniProtKB-KW"/>
</dbReference>
<evidence type="ECO:0000256" key="2">
    <source>
        <dbReference type="ARBA" id="ARBA00001966"/>
    </source>
</evidence>
<evidence type="ECO:0000256" key="3">
    <source>
        <dbReference type="ARBA" id="ARBA00001974"/>
    </source>
</evidence>
<dbReference type="Pfam" id="PF04324">
    <property type="entry name" value="Fer2_BFD"/>
    <property type="match status" value="1"/>
</dbReference>
<dbReference type="PANTHER" id="PTHR43809:SF1">
    <property type="entry name" value="NITRITE REDUCTASE (NADH) LARGE SUBUNIT"/>
    <property type="match status" value="1"/>
</dbReference>
<evidence type="ECO:0000256" key="19">
    <source>
        <dbReference type="ARBA" id="ARBA00066907"/>
    </source>
</evidence>
<evidence type="ECO:0000256" key="7">
    <source>
        <dbReference type="ARBA" id="ARBA00022617"/>
    </source>
</evidence>
<comment type="similarity">
    <text evidence="5">Belongs to the nitrite and sulfite reductase 4Fe-4S domain family.</text>
</comment>
<comment type="cofactor">
    <cofactor evidence="2">
        <name>[4Fe-4S] cluster</name>
        <dbReference type="ChEBI" id="CHEBI:49883"/>
    </cofactor>
</comment>
<dbReference type="FunFam" id="3.30.413.10:FF:000007">
    <property type="entry name" value="Nitrite reductase [NAD(P)H] large subunit"/>
    <property type="match status" value="1"/>
</dbReference>
<protein>
    <recommendedName>
        <fullName evidence="20">Nitrite reductase [NAD(P)H]</fullName>
        <ecNumber evidence="19">1.7.1.4</ecNumber>
    </recommendedName>
</protein>
<comment type="cofactor">
    <cofactor evidence="3">
        <name>FAD</name>
        <dbReference type="ChEBI" id="CHEBI:57692"/>
    </cofactor>
</comment>
<evidence type="ECO:0000256" key="14">
    <source>
        <dbReference type="ARBA" id="ARBA00023014"/>
    </source>
</evidence>
<dbReference type="InterPro" id="IPR007419">
    <property type="entry name" value="BFD-like_2Fe2S-bd_dom"/>
</dbReference>
<dbReference type="InterPro" id="IPR005117">
    <property type="entry name" value="NiRdtase/SiRdtase_haem-b_fer"/>
</dbReference>
<keyword evidence="13" id="KW-0408">Iron</keyword>
<dbReference type="GO" id="GO:0051537">
    <property type="term" value="F:2 iron, 2 sulfur cluster binding"/>
    <property type="evidence" value="ECO:0007669"/>
    <property type="project" value="UniProtKB-KW"/>
</dbReference>
<dbReference type="InterPro" id="IPR041854">
    <property type="entry name" value="BFD-like_2Fe2S-bd_dom_sf"/>
</dbReference>
<evidence type="ECO:0000256" key="6">
    <source>
        <dbReference type="ARBA" id="ARBA00022485"/>
    </source>
</evidence>
<dbReference type="SUPFAM" id="SSF51905">
    <property type="entry name" value="FAD/NAD(P)-binding domain"/>
    <property type="match status" value="2"/>
</dbReference>
<evidence type="ECO:0000256" key="18">
    <source>
        <dbReference type="ARBA" id="ARBA00051413"/>
    </source>
</evidence>
<dbReference type="Pfam" id="PF13806">
    <property type="entry name" value="Rieske_2"/>
    <property type="match status" value="1"/>
</dbReference>
<dbReference type="FunFam" id="1.10.10.1100:FF:000002">
    <property type="entry name" value="Nitrite reductase large subunit"/>
    <property type="match status" value="1"/>
</dbReference>
<evidence type="ECO:0000313" key="22">
    <source>
        <dbReference type="EMBL" id="KAJ7336350.1"/>
    </source>
</evidence>
<dbReference type="PANTHER" id="PTHR43809">
    <property type="entry name" value="NITRITE REDUCTASE (NADH) LARGE SUBUNIT"/>
    <property type="match status" value="1"/>
</dbReference>
<dbReference type="SUPFAM" id="SSF55124">
    <property type="entry name" value="Nitrite/Sulfite reductase N-terminal domain-like"/>
    <property type="match status" value="1"/>
</dbReference>
<comment type="caution">
    <text evidence="22">The sequence shown here is derived from an EMBL/GenBank/DDBJ whole genome shotgun (WGS) entry which is preliminary data.</text>
</comment>